<dbReference type="Pfam" id="PF00583">
    <property type="entry name" value="Acetyltransf_1"/>
    <property type="match status" value="1"/>
</dbReference>
<dbReference type="EC" id="2.3.-.-" evidence="2"/>
<name>A0ABW1DPT1_9DEIO</name>
<evidence type="ECO:0000259" key="1">
    <source>
        <dbReference type="Pfam" id="PF00583"/>
    </source>
</evidence>
<feature type="domain" description="N-acetyltransferase" evidence="1">
    <location>
        <begin position="60"/>
        <end position="139"/>
    </location>
</feature>
<dbReference type="SUPFAM" id="SSF55729">
    <property type="entry name" value="Acyl-CoA N-acyltransferases (Nat)"/>
    <property type="match status" value="1"/>
</dbReference>
<dbReference type="InterPro" id="IPR016181">
    <property type="entry name" value="Acyl_CoA_acyltransferase"/>
</dbReference>
<keyword evidence="2" id="KW-0012">Acyltransferase</keyword>
<dbReference type="CDD" id="cd04301">
    <property type="entry name" value="NAT_SF"/>
    <property type="match status" value="1"/>
</dbReference>
<dbReference type="GO" id="GO:0016746">
    <property type="term" value="F:acyltransferase activity"/>
    <property type="evidence" value="ECO:0007669"/>
    <property type="project" value="UniProtKB-KW"/>
</dbReference>
<dbReference type="Gene3D" id="3.40.630.30">
    <property type="match status" value="1"/>
</dbReference>
<protein>
    <submittedName>
        <fullName evidence="2">GNAT family N-acetyltransferase</fullName>
        <ecNumber evidence="2">2.3.-.-</ecNumber>
    </submittedName>
</protein>
<comment type="caution">
    <text evidence="2">The sequence shown here is derived from an EMBL/GenBank/DDBJ whole genome shotgun (WGS) entry which is preliminary data.</text>
</comment>
<accession>A0ABW1DPT1</accession>
<dbReference type="Proteomes" id="UP001595979">
    <property type="component" value="Unassembled WGS sequence"/>
</dbReference>
<keyword evidence="3" id="KW-1185">Reference proteome</keyword>
<evidence type="ECO:0000313" key="3">
    <source>
        <dbReference type="Proteomes" id="UP001595979"/>
    </source>
</evidence>
<dbReference type="InterPro" id="IPR000182">
    <property type="entry name" value="GNAT_dom"/>
</dbReference>
<keyword evidence="2" id="KW-0808">Transferase</keyword>
<proteinExistence type="predicted"/>
<dbReference type="EMBL" id="JBHSOH010000032">
    <property type="protein sequence ID" value="MFC5849849.1"/>
    <property type="molecule type" value="Genomic_DNA"/>
</dbReference>
<sequence length="268" mass="28638">MSRAPHPALPDLRVRRVTDPHDPALAAFGRIQEESYYAPDMLIPPEVFPHLLRATSGDREDRILVAETPGHSGSDGEVLGGTVYSLLRGPGHRGGGGSGAAFNSFTGVSPAAQGRGVGRALALQAMEDVRAAGLAGLFADSVYGERQSAEERAAEARTGTDPVTRRRALHALGLRTVDVPYWQPVGGPDGGPLQDLDLLYHPADTRTSAEQDTVPLALVTATLRAYWRGWLGEERAAREAEALAERAGHVPTLRLLPATETASYWRPS</sequence>
<dbReference type="RefSeq" id="WP_380051341.1">
    <property type="nucleotide sequence ID" value="NZ_JBHSOH010000032.1"/>
</dbReference>
<evidence type="ECO:0000313" key="2">
    <source>
        <dbReference type="EMBL" id="MFC5849849.1"/>
    </source>
</evidence>
<reference evidence="3" key="1">
    <citation type="journal article" date="2019" name="Int. J. Syst. Evol. Microbiol.">
        <title>The Global Catalogue of Microorganisms (GCM) 10K type strain sequencing project: providing services to taxonomists for standard genome sequencing and annotation.</title>
        <authorList>
            <consortium name="The Broad Institute Genomics Platform"/>
            <consortium name="The Broad Institute Genome Sequencing Center for Infectious Disease"/>
            <person name="Wu L."/>
            <person name="Ma J."/>
        </authorList>
    </citation>
    <scope>NUCLEOTIDE SEQUENCE [LARGE SCALE GENOMIC DNA]</scope>
    <source>
        <strain evidence="3">CGMCC 1.15053</strain>
    </source>
</reference>
<gene>
    <name evidence="2" type="ORF">ACFPQ6_16215</name>
</gene>
<organism evidence="2 3">
    <name type="scientific">Deinococcus petrolearius</name>
    <dbReference type="NCBI Taxonomy" id="1751295"/>
    <lineage>
        <taxon>Bacteria</taxon>
        <taxon>Thermotogati</taxon>
        <taxon>Deinococcota</taxon>
        <taxon>Deinococci</taxon>
        <taxon>Deinococcales</taxon>
        <taxon>Deinococcaceae</taxon>
        <taxon>Deinococcus</taxon>
    </lineage>
</organism>